<keyword evidence="1" id="KW-1133">Transmembrane helix</keyword>
<evidence type="ECO:0000259" key="2">
    <source>
        <dbReference type="PROSITE" id="PS51352"/>
    </source>
</evidence>
<proteinExistence type="predicted"/>
<dbReference type="SUPFAM" id="SSF52833">
    <property type="entry name" value="Thioredoxin-like"/>
    <property type="match status" value="1"/>
</dbReference>
<evidence type="ECO:0000313" key="3">
    <source>
        <dbReference type="EMBL" id="OAM91668.1"/>
    </source>
</evidence>
<organism evidence="3 4">
    <name type="scientific">Termitidicoccus mucosus</name>
    <dbReference type="NCBI Taxonomy" id="1184151"/>
    <lineage>
        <taxon>Bacteria</taxon>
        <taxon>Pseudomonadati</taxon>
        <taxon>Verrucomicrobiota</taxon>
        <taxon>Opitutia</taxon>
        <taxon>Opitutales</taxon>
        <taxon>Opitutaceae</taxon>
        <taxon>Termitidicoccus</taxon>
    </lineage>
</organism>
<evidence type="ECO:0000313" key="4">
    <source>
        <dbReference type="Proteomes" id="UP000078486"/>
    </source>
</evidence>
<dbReference type="PROSITE" id="PS51352">
    <property type="entry name" value="THIOREDOXIN_2"/>
    <property type="match status" value="1"/>
</dbReference>
<accession>A0A178IPL6</accession>
<dbReference type="STRING" id="1184151.AW736_01940"/>
<keyword evidence="4" id="KW-1185">Reference proteome</keyword>
<dbReference type="AlphaFoldDB" id="A0A178IPL6"/>
<feature type="domain" description="Thioredoxin" evidence="2">
    <location>
        <begin position="38"/>
        <end position="164"/>
    </location>
</feature>
<dbReference type="EMBL" id="LRRQ01000017">
    <property type="protein sequence ID" value="OAM91668.1"/>
    <property type="molecule type" value="Genomic_DNA"/>
</dbReference>
<dbReference type="Gene3D" id="3.40.30.10">
    <property type="entry name" value="Glutaredoxin"/>
    <property type="match status" value="1"/>
</dbReference>
<dbReference type="CDD" id="cd02947">
    <property type="entry name" value="TRX_family"/>
    <property type="match status" value="1"/>
</dbReference>
<keyword evidence="1" id="KW-0812">Transmembrane</keyword>
<comment type="caution">
    <text evidence="3">The sequence shown here is derived from an EMBL/GenBank/DDBJ whole genome shotgun (WGS) entry which is preliminary data.</text>
</comment>
<dbReference type="InterPro" id="IPR013766">
    <property type="entry name" value="Thioredoxin_domain"/>
</dbReference>
<dbReference type="Pfam" id="PF00085">
    <property type="entry name" value="Thioredoxin"/>
    <property type="match status" value="1"/>
</dbReference>
<name>A0A178IPL6_9BACT</name>
<feature type="transmembrane region" description="Helical" evidence="1">
    <location>
        <begin position="6"/>
        <end position="27"/>
    </location>
</feature>
<gene>
    <name evidence="3" type="ORF">AW736_01940</name>
</gene>
<sequence>MTASKPVILLGIFGSVVILGLFLALFLGRTGDFDEEGLMVERGAKEAEAAHIAHGEAINIEDYVASGRVTIFDFTSPYCPPCRYIGPHLDSLHRDDDGVVVVKVEINRPGVHGIDFSSPVAQKYKLPHVPYFIVYPPNGGKPLHGDKARKFVEKRLSPYFNITE</sequence>
<keyword evidence="1" id="KW-0472">Membrane</keyword>
<dbReference type="Proteomes" id="UP000078486">
    <property type="component" value="Unassembled WGS sequence"/>
</dbReference>
<dbReference type="InterPro" id="IPR036249">
    <property type="entry name" value="Thioredoxin-like_sf"/>
</dbReference>
<evidence type="ECO:0000256" key="1">
    <source>
        <dbReference type="SAM" id="Phobius"/>
    </source>
</evidence>
<reference evidence="3 4" key="1">
    <citation type="submission" date="2016-01" db="EMBL/GenBank/DDBJ databases">
        <title>High potential of lignocellulose degradation of a new Verrucomicrobia species.</title>
        <authorList>
            <person name="Wang Y."/>
            <person name="Shi Y."/>
            <person name="Qiu Z."/>
            <person name="Liu S."/>
            <person name="Yang H."/>
        </authorList>
    </citation>
    <scope>NUCLEOTIDE SEQUENCE [LARGE SCALE GENOMIC DNA]</scope>
    <source>
        <strain evidence="3 4">TSB47</strain>
    </source>
</reference>
<protein>
    <recommendedName>
        <fullName evidence="2">Thioredoxin domain-containing protein</fullName>
    </recommendedName>
</protein>